<dbReference type="OrthoDB" id="10252009at2759"/>
<keyword evidence="3" id="KW-1185">Reference proteome</keyword>
<evidence type="ECO:0000313" key="2">
    <source>
        <dbReference type="EMBL" id="TQV90044.1"/>
    </source>
</evidence>
<accession>A0A545UKR5</accession>
<comment type="caution">
    <text evidence="2">The sequence shown here is derived from an EMBL/GenBank/DDBJ whole genome shotgun (WGS) entry which is preliminary data.</text>
</comment>
<dbReference type="GO" id="GO:0070372">
    <property type="term" value="P:regulation of ERK1 and ERK2 cascade"/>
    <property type="evidence" value="ECO:0007669"/>
    <property type="project" value="TreeGrafter"/>
</dbReference>
<dbReference type="GO" id="GO:0005654">
    <property type="term" value="C:nucleoplasm"/>
    <property type="evidence" value="ECO:0007669"/>
    <property type="project" value="TreeGrafter"/>
</dbReference>
<name>A0A545UKR5_9HYPO</name>
<dbReference type="InterPro" id="IPR029021">
    <property type="entry name" value="Prot-tyrosine_phosphatase-like"/>
</dbReference>
<organism evidence="2 3">
    <name type="scientific">Cordyceps javanica</name>
    <dbReference type="NCBI Taxonomy" id="43265"/>
    <lineage>
        <taxon>Eukaryota</taxon>
        <taxon>Fungi</taxon>
        <taxon>Dikarya</taxon>
        <taxon>Ascomycota</taxon>
        <taxon>Pezizomycotina</taxon>
        <taxon>Sordariomycetes</taxon>
        <taxon>Hypocreomycetidae</taxon>
        <taxon>Hypocreales</taxon>
        <taxon>Cordycipitaceae</taxon>
        <taxon>Cordyceps</taxon>
    </lineage>
</organism>
<reference evidence="2 3" key="1">
    <citation type="journal article" date="2019" name="Appl. Microbiol. Biotechnol.">
        <title>Genome sequence of Isaria javanica and comparative genome analysis insights into family S53 peptidase evolution in fungal entomopathogens.</title>
        <authorList>
            <person name="Lin R."/>
            <person name="Zhang X."/>
            <person name="Xin B."/>
            <person name="Zou M."/>
            <person name="Gao Y."/>
            <person name="Qin F."/>
            <person name="Hu Q."/>
            <person name="Xie B."/>
            <person name="Cheng X."/>
        </authorList>
    </citation>
    <scope>NUCLEOTIDE SEQUENCE [LARGE SCALE GENOMIC DNA]</scope>
    <source>
        <strain evidence="2 3">IJ1G</strain>
    </source>
</reference>
<dbReference type="InterPro" id="IPR052449">
    <property type="entry name" value="STYX-Interacting_Phosphatase"/>
</dbReference>
<dbReference type="EMBL" id="SPUK01000041">
    <property type="protein sequence ID" value="TQV90044.1"/>
    <property type="molecule type" value="Genomic_DNA"/>
</dbReference>
<evidence type="ECO:0000256" key="1">
    <source>
        <dbReference type="SAM" id="MobiDB-lite"/>
    </source>
</evidence>
<dbReference type="Proteomes" id="UP000315783">
    <property type="component" value="Unassembled WGS sequence"/>
</dbReference>
<dbReference type="PANTHER" id="PTHR46588">
    <property type="entry name" value="SERINE/THREONINE/TYROSINE-INTERACTING PROTEIN"/>
    <property type="match status" value="1"/>
</dbReference>
<dbReference type="Gene3D" id="3.90.190.10">
    <property type="entry name" value="Protein tyrosine phosphatase superfamily"/>
    <property type="match status" value="1"/>
</dbReference>
<dbReference type="GO" id="GO:0005737">
    <property type="term" value="C:cytoplasm"/>
    <property type="evidence" value="ECO:0007669"/>
    <property type="project" value="TreeGrafter"/>
</dbReference>
<sequence>MHPSAMADPGADHIMQYADFVAPQSSNRGATPTAPFSRHLPSSTPEMPALSTSDDRGDPEALTLKPCDAYIDAIQLTKQQLDIVTCGKAQNPIHYTGNWEYKYRQNTHRILDYMYIGPTSAISHLNLKSDQFTLILLLRHTRSQTLTLQSVDRACQACPGLESHVEYSTDLWDLTRKFREIIQTLNTHMLAVHARAGTDAATAGGHAAPTGKILVTCDTGNDWSAAVVAAYIMAVFGVSRPQAVQFVSAQRFSCTFDDDVKARLDTWEGLLEAAGDVAEHRAAMQHMQQPEKSNYGKRAIDDIMSADVEMEDGGVRVGDEDRFEDRKAFAPFKDIQYGGGIL</sequence>
<dbReference type="SUPFAM" id="SSF52799">
    <property type="entry name" value="(Phosphotyrosine protein) phosphatases II"/>
    <property type="match status" value="1"/>
</dbReference>
<dbReference type="PANTHER" id="PTHR46588:SF1">
    <property type="entry name" value="SERINE_THREONINE_TYROSINE-INTERACTING PROTEIN"/>
    <property type="match status" value="1"/>
</dbReference>
<dbReference type="STRING" id="43265.A0A545UKR5"/>
<protein>
    <submittedName>
        <fullName evidence="2">Dual specificity phosphatase</fullName>
    </submittedName>
</protein>
<proteinExistence type="predicted"/>
<evidence type="ECO:0000313" key="3">
    <source>
        <dbReference type="Proteomes" id="UP000315783"/>
    </source>
</evidence>
<dbReference type="GO" id="GO:1990444">
    <property type="term" value="F:F-box domain binding"/>
    <property type="evidence" value="ECO:0007669"/>
    <property type="project" value="TreeGrafter"/>
</dbReference>
<dbReference type="GO" id="GO:0062026">
    <property type="term" value="P:negative regulation of SCF-dependent proteasomal ubiquitin-dependent catabolic process"/>
    <property type="evidence" value="ECO:0007669"/>
    <property type="project" value="TreeGrafter"/>
</dbReference>
<dbReference type="AlphaFoldDB" id="A0A545UKR5"/>
<gene>
    <name evidence="2" type="ORF">IF1G_11297</name>
</gene>
<feature type="region of interest" description="Disordered" evidence="1">
    <location>
        <begin position="24"/>
        <end position="58"/>
    </location>
</feature>